<dbReference type="KEGG" id="lck:HN018_18610"/>
<dbReference type="PANTHER" id="PTHR33529">
    <property type="entry name" value="SLR0882 PROTEIN-RELATED"/>
    <property type="match status" value="1"/>
</dbReference>
<evidence type="ECO:0000313" key="7">
    <source>
        <dbReference type="EMBL" id="QKE91779.1"/>
    </source>
</evidence>
<dbReference type="RefSeq" id="WP_171835125.1">
    <property type="nucleotide sequence ID" value="NZ_CP053708.1"/>
</dbReference>
<gene>
    <name evidence="7" type="ORF">HN018_18610</name>
</gene>
<dbReference type="InterPro" id="IPR005495">
    <property type="entry name" value="LptG/LptF_permease"/>
</dbReference>
<feature type="transmembrane region" description="Helical" evidence="6">
    <location>
        <begin position="91"/>
        <end position="114"/>
    </location>
</feature>
<reference evidence="7 8" key="1">
    <citation type="journal article" date="2014" name="World J. Microbiol. Biotechnol.">
        <title>Biodiversity and physiological characteristics of Antarctic and Arctic lichens-associated bacteria.</title>
        <authorList>
            <person name="Lee Y.M."/>
            <person name="Kim E.H."/>
            <person name="Lee H.K."/>
            <person name="Hong S.G."/>
        </authorList>
    </citation>
    <scope>NUCLEOTIDE SEQUENCE [LARGE SCALE GENOMIC DNA]</scope>
    <source>
        <strain evidence="7 8">PAMC 26569</strain>
    </source>
</reference>
<dbReference type="PANTHER" id="PTHR33529:SF2">
    <property type="entry name" value="LIPOPOLYSACCHARIDE EXPORT SYSTEM PERMEASE PROTEIN LPTG"/>
    <property type="match status" value="1"/>
</dbReference>
<name>A0A6M8HTD5_9PROT</name>
<dbReference type="GO" id="GO:0043190">
    <property type="term" value="C:ATP-binding cassette (ABC) transporter complex"/>
    <property type="evidence" value="ECO:0007669"/>
    <property type="project" value="TreeGrafter"/>
</dbReference>
<dbReference type="Pfam" id="PF03739">
    <property type="entry name" value="LptF_LptG"/>
    <property type="match status" value="1"/>
</dbReference>
<organism evidence="7 8">
    <name type="scientific">Lichenicola cladoniae</name>
    <dbReference type="NCBI Taxonomy" id="1484109"/>
    <lineage>
        <taxon>Bacteria</taxon>
        <taxon>Pseudomonadati</taxon>
        <taxon>Pseudomonadota</taxon>
        <taxon>Alphaproteobacteria</taxon>
        <taxon>Acetobacterales</taxon>
        <taxon>Acetobacteraceae</taxon>
        <taxon>Lichenicola</taxon>
    </lineage>
</organism>
<dbReference type="AlphaFoldDB" id="A0A6M8HTD5"/>
<proteinExistence type="predicted"/>
<keyword evidence="4 6" id="KW-1133">Transmembrane helix</keyword>
<evidence type="ECO:0000256" key="3">
    <source>
        <dbReference type="ARBA" id="ARBA00022692"/>
    </source>
</evidence>
<evidence type="ECO:0000256" key="1">
    <source>
        <dbReference type="ARBA" id="ARBA00004651"/>
    </source>
</evidence>
<evidence type="ECO:0000256" key="2">
    <source>
        <dbReference type="ARBA" id="ARBA00022475"/>
    </source>
</evidence>
<accession>A0A6M8HTD5</accession>
<dbReference type="GO" id="GO:0015920">
    <property type="term" value="P:lipopolysaccharide transport"/>
    <property type="evidence" value="ECO:0007669"/>
    <property type="project" value="TreeGrafter"/>
</dbReference>
<keyword evidence="5 6" id="KW-0472">Membrane</keyword>
<feature type="transmembrane region" description="Helical" evidence="6">
    <location>
        <begin position="266"/>
        <end position="288"/>
    </location>
</feature>
<evidence type="ECO:0000256" key="4">
    <source>
        <dbReference type="ARBA" id="ARBA00022989"/>
    </source>
</evidence>
<evidence type="ECO:0000313" key="8">
    <source>
        <dbReference type="Proteomes" id="UP000500767"/>
    </source>
</evidence>
<keyword evidence="3 6" id="KW-0812">Transmembrane</keyword>
<evidence type="ECO:0000256" key="5">
    <source>
        <dbReference type="ARBA" id="ARBA00023136"/>
    </source>
</evidence>
<sequence length="350" mass="37135">MLRAYLSKLFLSRLLASLFGLAAILQLLDLLDRTGAILTRGGAGRVGFYVALRLPTLLGEMMPLAALLGALLTFMRLAGGLETTAMRAAGLSLWHVLWSLMPACLLVSGLEFVLQNEVAPRTERAFADWWAATAPADTPAPDRVWLRSHGDVAAIAGVSPNGKRLTGLMIVQRSAAGTLSATLDARSADYGGGHWTLHDVQIDRPDRDTAETRPDLRWPQGPLPANMAELARPTDSQTLGRLSATLRGRWIGVHGAPYYRTQLQSLIAALLDPFLMVLLAMPLLLALPRSGTSGLETMKVLTLGLGAMAAAGLLQALGNAGTLPPIVAAWSATLVFGVAGAVRLQQAEIG</sequence>
<evidence type="ECO:0000256" key="6">
    <source>
        <dbReference type="SAM" id="Phobius"/>
    </source>
</evidence>
<protein>
    <submittedName>
        <fullName evidence="7">LptF/LptG family permease</fullName>
    </submittedName>
</protein>
<dbReference type="EMBL" id="CP053708">
    <property type="protein sequence ID" value="QKE91779.1"/>
    <property type="molecule type" value="Genomic_DNA"/>
</dbReference>
<feature type="transmembrane region" description="Helical" evidence="6">
    <location>
        <begin position="300"/>
        <end position="317"/>
    </location>
</feature>
<keyword evidence="2" id="KW-1003">Cell membrane</keyword>
<feature type="transmembrane region" description="Helical" evidence="6">
    <location>
        <begin position="323"/>
        <end position="344"/>
    </location>
</feature>
<feature type="transmembrane region" description="Helical" evidence="6">
    <location>
        <begin position="54"/>
        <end position="79"/>
    </location>
</feature>
<dbReference type="Proteomes" id="UP000500767">
    <property type="component" value="Chromosome"/>
</dbReference>
<comment type="subcellular location">
    <subcellularLocation>
        <location evidence="1">Cell membrane</location>
        <topology evidence="1">Multi-pass membrane protein</topology>
    </subcellularLocation>
</comment>
<keyword evidence="8" id="KW-1185">Reference proteome</keyword>